<dbReference type="PRINTS" id="PR00081">
    <property type="entry name" value="GDHRDH"/>
</dbReference>
<dbReference type="SUPFAM" id="SSF51735">
    <property type="entry name" value="NAD(P)-binding Rossmann-fold domains"/>
    <property type="match status" value="1"/>
</dbReference>
<comment type="similarity">
    <text evidence="1">Belongs to the short-chain dehydrogenases/reductases (SDR) family.</text>
</comment>
<dbReference type="PANTHER" id="PTHR24320:SF148">
    <property type="entry name" value="NAD(P)-BINDING ROSSMANN-FOLD SUPERFAMILY PROTEIN"/>
    <property type="match status" value="1"/>
</dbReference>
<sequence length="302" mass="31799">MAWSEADIPDQSGRTVLITGANSGLGLRSAQVLAAKGAHVLMACRSTEKGKAALATVDGAAELLQLDLADLASVRKAAAEVRERTGDQLHVLMNNAGVMAPPKGKTADGFETQIGTNHLGHAALTWLLLPAVTDRVVTVSSIAHRGRGFDIDDLNWERRRYSAGAAYSASKLANLLFTFELDRRLRAAGSSVRSVAAHPGMTDTELSANTFRARGPVANALSKAVSFGNRFITQSLAQGTLPQLLAATGDVAGGEYYGPTRLSEIFGPPGPAHPRAAARNTELARKLWDRTAELTGVAPEPA</sequence>
<dbReference type="NCBIfam" id="NF004846">
    <property type="entry name" value="PRK06197.1"/>
    <property type="match status" value="1"/>
</dbReference>
<name>A0ABW0ELI2_9PSEU</name>
<comment type="caution">
    <text evidence="3">The sequence shown here is derived from an EMBL/GenBank/DDBJ whole genome shotgun (WGS) entry which is preliminary data.</text>
</comment>
<dbReference type="InterPro" id="IPR036291">
    <property type="entry name" value="NAD(P)-bd_dom_sf"/>
</dbReference>
<reference evidence="4" key="1">
    <citation type="journal article" date="2019" name="Int. J. Syst. Evol. Microbiol.">
        <title>The Global Catalogue of Microorganisms (GCM) 10K type strain sequencing project: providing services to taxonomists for standard genome sequencing and annotation.</title>
        <authorList>
            <consortium name="The Broad Institute Genomics Platform"/>
            <consortium name="The Broad Institute Genome Sequencing Center for Infectious Disease"/>
            <person name="Wu L."/>
            <person name="Ma J."/>
        </authorList>
    </citation>
    <scope>NUCLEOTIDE SEQUENCE [LARGE SCALE GENOMIC DNA]</scope>
    <source>
        <strain evidence="4">CCUG 59778</strain>
    </source>
</reference>
<dbReference type="Proteomes" id="UP001596157">
    <property type="component" value="Unassembled WGS sequence"/>
</dbReference>
<dbReference type="Gene3D" id="3.40.50.720">
    <property type="entry name" value="NAD(P)-binding Rossmann-like Domain"/>
    <property type="match status" value="1"/>
</dbReference>
<proteinExistence type="inferred from homology"/>
<evidence type="ECO:0000313" key="3">
    <source>
        <dbReference type="EMBL" id="MFC5287621.1"/>
    </source>
</evidence>
<dbReference type="EMBL" id="JBHSKF010000004">
    <property type="protein sequence ID" value="MFC5287621.1"/>
    <property type="molecule type" value="Genomic_DNA"/>
</dbReference>
<evidence type="ECO:0000256" key="2">
    <source>
        <dbReference type="ARBA" id="ARBA00023002"/>
    </source>
</evidence>
<evidence type="ECO:0000256" key="1">
    <source>
        <dbReference type="ARBA" id="ARBA00006484"/>
    </source>
</evidence>
<gene>
    <name evidence="3" type="ORF">ACFPM7_11225</name>
</gene>
<dbReference type="InterPro" id="IPR002347">
    <property type="entry name" value="SDR_fam"/>
</dbReference>
<dbReference type="PANTHER" id="PTHR24320">
    <property type="entry name" value="RETINOL DEHYDROGENASE"/>
    <property type="match status" value="1"/>
</dbReference>
<accession>A0ABW0ELI2</accession>
<keyword evidence="4" id="KW-1185">Reference proteome</keyword>
<dbReference type="RefSeq" id="WP_378246772.1">
    <property type="nucleotide sequence ID" value="NZ_JBHSKF010000004.1"/>
</dbReference>
<dbReference type="Pfam" id="PF00106">
    <property type="entry name" value="adh_short"/>
    <property type="match status" value="1"/>
</dbReference>
<protein>
    <submittedName>
        <fullName evidence="3">Oxidoreductase</fullName>
    </submittedName>
</protein>
<evidence type="ECO:0000313" key="4">
    <source>
        <dbReference type="Proteomes" id="UP001596157"/>
    </source>
</evidence>
<organism evidence="3 4">
    <name type="scientific">Actinokineospora guangxiensis</name>
    <dbReference type="NCBI Taxonomy" id="1490288"/>
    <lineage>
        <taxon>Bacteria</taxon>
        <taxon>Bacillati</taxon>
        <taxon>Actinomycetota</taxon>
        <taxon>Actinomycetes</taxon>
        <taxon>Pseudonocardiales</taxon>
        <taxon>Pseudonocardiaceae</taxon>
        <taxon>Actinokineospora</taxon>
    </lineage>
</organism>
<keyword evidence="2" id="KW-0560">Oxidoreductase</keyword>